<keyword evidence="5" id="KW-0418">Kinase</keyword>
<dbReference type="CDD" id="cd00130">
    <property type="entry name" value="PAS"/>
    <property type="match status" value="2"/>
</dbReference>
<comment type="function">
    <text evidence="7">Photoreceptor which exists in two forms that are reversibly interconvertible by light: the R form that absorbs maximally in the red region of the spectrum and the FR form that absorbs maximally in the far-red region.</text>
</comment>
<dbReference type="Pfam" id="PF13185">
    <property type="entry name" value="GAF_2"/>
    <property type="match status" value="1"/>
</dbReference>
<dbReference type="InterPro" id="IPR003661">
    <property type="entry name" value="HisK_dim/P_dom"/>
</dbReference>
<dbReference type="Gene3D" id="3.40.50.2300">
    <property type="match status" value="1"/>
</dbReference>
<dbReference type="InterPro" id="IPR003594">
    <property type="entry name" value="HATPase_dom"/>
</dbReference>
<evidence type="ECO:0000256" key="5">
    <source>
        <dbReference type="ARBA" id="ARBA00022777"/>
    </source>
</evidence>
<dbReference type="Pfam" id="PF00072">
    <property type="entry name" value="Response_reg"/>
    <property type="match status" value="1"/>
</dbReference>
<dbReference type="PRINTS" id="PR00344">
    <property type="entry name" value="BCTRLSENSOR"/>
</dbReference>
<feature type="domain" description="PAS" evidence="12">
    <location>
        <begin position="235"/>
        <end position="289"/>
    </location>
</feature>
<dbReference type="InterPro" id="IPR005467">
    <property type="entry name" value="His_kinase_dom"/>
</dbReference>
<dbReference type="InterPro" id="IPR013656">
    <property type="entry name" value="PAS_4"/>
</dbReference>
<dbReference type="Pfam" id="PF00512">
    <property type="entry name" value="HisKA"/>
    <property type="match status" value="1"/>
</dbReference>
<dbReference type="SUPFAM" id="SSF55785">
    <property type="entry name" value="PYP-like sensor domain (PAS domain)"/>
    <property type="match status" value="2"/>
</dbReference>
<dbReference type="GO" id="GO:0000155">
    <property type="term" value="F:phosphorelay sensor kinase activity"/>
    <property type="evidence" value="ECO:0007669"/>
    <property type="project" value="InterPro"/>
</dbReference>
<dbReference type="EMBL" id="NTFS01000200">
    <property type="protein sequence ID" value="PAX52786.1"/>
    <property type="molecule type" value="Genomic_DNA"/>
</dbReference>
<dbReference type="PANTHER" id="PTHR43547:SF2">
    <property type="entry name" value="HYBRID SIGNAL TRANSDUCTION HISTIDINE KINASE C"/>
    <property type="match status" value="1"/>
</dbReference>
<evidence type="ECO:0000259" key="10">
    <source>
        <dbReference type="PROSITE" id="PS50109"/>
    </source>
</evidence>
<dbReference type="Gene3D" id="3.30.565.10">
    <property type="entry name" value="Histidine kinase-like ATPase, C-terminal domain"/>
    <property type="match status" value="1"/>
</dbReference>
<dbReference type="InterPro" id="IPR036890">
    <property type="entry name" value="HATPase_C_sf"/>
</dbReference>
<dbReference type="Proteomes" id="UP000218238">
    <property type="component" value="Unassembled WGS sequence"/>
</dbReference>
<accession>A0A2A2TGI8</accession>
<evidence type="ECO:0000256" key="6">
    <source>
        <dbReference type="ARBA" id="ARBA00023012"/>
    </source>
</evidence>
<feature type="modified residue" description="4-aspartylphosphate" evidence="8">
    <location>
        <position position="875"/>
    </location>
</feature>
<keyword evidence="3 8" id="KW-0597">Phosphoprotein</keyword>
<evidence type="ECO:0000259" key="12">
    <source>
        <dbReference type="PROSITE" id="PS50112"/>
    </source>
</evidence>
<feature type="transmembrane region" description="Helical" evidence="9">
    <location>
        <begin position="37"/>
        <end position="57"/>
    </location>
</feature>
<dbReference type="Pfam" id="PF08448">
    <property type="entry name" value="PAS_4"/>
    <property type="match status" value="1"/>
</dbReference>
<evidence type="ECO:0000313" key="14">
    <source>
        <dbReference type="EMBL" id="PAX52786.1"/>
    </source>
</evidence>
<feature type="domain" description="PAS" evidence="12">
    <location>
        <begin position="110"/>
        <end position="152"/>
    </location>
</feature>
<dbReference type="InterPro" id="IPR004358">
    <property type="entry name" value="Sig_transdc_His_kin-like_C"/>
</dbReference>
<dbReference type="SUPFAM" id="SSF52172">
    <property type="entry name" value="CheY-like"/>
    <property type="match status" value="1"/>
</dbReference>
<dbReference type="SMART" id="SM00065">
    <property type="entry name" value="GAF"/>
    <property type="match status" value="1"/>
</dbReference>
<dbReference type="AlphaFoldDB" id="A0A2A2TGI8"/>
<dbReference type="SMART" id="SM00388">
    <property type="entry name" value="HisKA"/>
    <property type="match status" value="1"/>
</dbReference>
<dbReference type="SMART" id="SM00091">
    <property type="entry name" value="PAS"/>
    <property type="match status" value="2"/>
</dbReference>
<dbReference type="SUPFAM" id="SSF55874">
    <property type="entry name" value="ATPase domain of HSP90 chaperone/DNA topoisomerase II/histidine kinase"/>
    <property type="match status" value="1"/>
</dbReference>
<dbReference type="PROSITE" id="PS50110">
    <property type="entry name" value="RESPONSE_REGULATORY"/>
    <property type="match status" value="1"/>
</dbReference>
<dbReference type="SUPFAM" id="SSF55781">
    <property type="entry name" value="GAF domain-like"/>
    <property type="match status" value="1"/>
</dbReference>
<dbReference type="CDD" id="cd17580">
    <property type="entry name" value="REC_2_DhkD-like"/>
    <property type="match status" value="1"/>
</dbReference>
<evidence type="ECO:0000256" key="2">
    <source>
        <dbReference type="ARBA" id="ARBA00012438"/>
    </source>
</evidence>
<dbReference type="Pfam" id="PF02518">
    <property type="entry name" value="HATPase_c"/>
    <property type="match status" value="1"/>
</dbReference>
<organism evidence="14 15">
    <name type="scientific">Brunnivagina elsteri CCALA 953</name>
    <dbReference type="NCBI Taxonomy" id="987040"/>
    <lineage>
        <taxon>Bacteria</taxon>
        <taxon>Bacillati</taxon>
        <taxon>Cyanobacteriota</taxon>
        <taxon>Cyanophyceae</taxon>
        <taxon>Nostocales</taxon>
        <taxon>Calotrichaceae</taxon>
        <taxon>Brunnivagina</taxon>
    </lineage>
</organism>
<gene>
    <name evidence="14" type="ORF">CK510_17405</name>
</gene>
<evidence type="ECO:0000259" key="13">
    <source>
        <dbReference type="PROSITE" id="PS50113"/>
    </source>
</evidence>
<dbReference type="InterPro" id="IPR035965">
    <property type="entry name" value="PAS-like_dom_sf"/>
</dbReference>
<dbReference type="SMART" id="SM00086">
    <property type="entry name" value="PAC"/>
    <property type="match status" value="2"/>
</dbReference>
<feature type="transmembrane region" description="Helical" evidence="9">
    <location>
        <begin position="6"/>
        <end position="25"/>
    </location>
</feature>
<keyword evidence="4" id="KW-0808">Transferase</keyword>
<dbReference type="PANTHER" id="PTHR43547">
    <property type="entry name" value="TWO-COMPONENT HISTIDINE KINASE"/>
    <property type="match status" value="1"/>
</dbReference>
<dbReference type="PROSITE" id="PS50112">
    <property type="entry name" value="PAS"/>
    <property type="match status" value="2"/>
</dbReference>
<dbReference type="FunFam" id="3.30.565.10:FF:000006">
    <property type="entry name" value="Sensor histidine kinase WalK"/>
    <property type="match status" value="1"/>
</dbReference>
<dbReference type="InterPro" id="IPR001789">
    <property type="entry name" value="Sig_transdc_resp-reg_receiver"/>
</dbReference>
<dbReference type="InterPro" id="IPR029016">
    <property type="entry name" value="GAF-like_dom_sf"/>
</dbReference>
<proteinExistence type="predicted"/>
<dbReference type="Pfam" id="PF13426">
    <property type="entry name" value="PAS_9"/>
    <property type="match status" value="1"/>
</dbReference>
<dbReference type="CDD" id="cd00082">
    <property type="entry name" value="HisKA"/>
    <property type="match status" value="1"/>
</dbReference>
<dbReference type="Gene3D" id="3.30.450.20">
    <property type="entry name" value="PAS domain"/>
    <property type="match status" value="2"/>
</dbReference>
<evidence type="ECO:0000256" key="8">
    <source>
        <dbReference type="PROSITE-ProRule" id="PRU00169"/>
    </source>
</evidence>
<dbReference type="Gene3D" id="1.10.287.130">
    <property type="match status" value="1"/>
</dbReference>
<feature type="domain" description="Response regulatory" evidence="11">
    <location>
        <begin position="826"/>
        <end position="944"/>
    </location>
</feature>
<dbReference type="InterPro" id="IPR011006">
    <property type="entry name" value="CheY-like_superfamily"/>
</dbReference>
<dbReference type="PROSITE" id="PS50113">
    <property type="entry name" value="PAC"/>
    <property type="match status" value="1"/>
</dbReference>
<dbReference type="InterPro" id="IPR003018">
    <property type="entry name" value="GAF"/>
</dbReference>
<evidence type="ECO:0000256" key="1">
    <source>
        <dbReference type="ARBA" id="ARBA00000085"/>
    </source>
</evidence>
<dbReference type="EC" id="2.7.13.3" evidence="2"/>
<dbReference type="SMART" id="SM00448">
    <property type="entry name" value="REC"/>
    <property type="match status" value="1"/>
</dbReference>
<keyword evidence="9" id="KW-0812">Transmembrane</keyword>
<name>A0A2A2TGI8_9CYAN</name>
<feature type="transmembrane region" description="Helical" evidence="9">
    <location>
        <begin position="69"/>
        <end position="91"/>
    </location>
</feature>
<dbReference type="InterPro" id="IPR000014">
    <property type="entry name" value="PAS"/>
</dbReference>
<dbReference type="NCBIfam" id="TIGR00229">
    <property type="entry name" value="sensory_box"/>
    <property type="match status" value="2"/>
</dbReference>
<dbReference type="Gene3D" id="3.30.450.40">
    <property type="match status" value="1"/>
</dbReference>
<dbReference type="InterPro" id="IPR000700">
    <property type="entry name" value="PAS-assoc_C"/>
</dbReference>
<dbReference type="InterPro" id="IPR036097">
    <property type="entry name" value="HisK_dim/P_sf"/>
</dbReference>
<keyword evidence="15" id="KW-1185">Reference proteome</keyword>
<keyword evidence="9" id="KW-1133">Transmembrane helix</keyword>
<evidence type="ECO:0000256" key="4">
    <source>
        <dbReference type="ARBA" id="ARBA00022679"/>
    </source>
</evidence>
<keyword evidence="9" id="KW-0472">Membrane</keyword>
<feature type="domain" description="PAC" evidence="13">
    <location>
        <begin position="185"/>
        <end position="234"/>
    </location>
</feature>
<dbReference type="OrthoDB" id="434700at2"/>
<dbReference type="SMART" id="SM00387">
    <property type="entry name" value="HATPase_c"/>
    <property type="match status" value="1"/>
</dbReference>
<reference evidence="14 15" key="1">
    <citation type="submission" date="2017-08" db="EMBL/GenBank/DDBJ databases">
        <title>Draft genome sequence of filamentous cyanobacterium Calothrix elsteri CCALA 953.</title>
        <authorList>
            <person name="Gagunashvili A.N."/>
            <person name="Elster J."/>
            <person name="Andresson O.S."/>
        </authorList>
    </citation>
    <scope>NUCLEOTIDE SEQUENCE [LARGE SCALE GENOMIC DNA]</scope>
    <source>
        <strain evidence="14 15">CCALA 953</strain>
    </source>
</reference>
<feature type="domain" description="Histidine kinase" evidence="10">
    <location>
        <begin position="547"/>
        <end position="797"/>
    </location>
</feature>
<keyword evidence="6" id="KW-0902">Two-component regulatory system</keyword>
<evidence type="ECO:0000256" key="9">
    <source>
        <dbReference type="SAM" id="Phobius"/>
    </source>
</evidence>
<dbReference type="InterPro" id="IPR001610">
    <property type="entry name" value="PAC"/>
</dbReference>
<sequence>MLYTALSLFVLCVGILWVCPELGLMRLIKSDSYGGLLVRRLLMATVVIPLLLGWLILQGLGAGFFGATFALELFAIASILVFGSLICYSAVGVERLSRQRDKYQAALNANEEKLGSFVEANVIGILFGDIYGNVRNANDEYLRMIGYSRQDLEAGSICWLDITPFEYRQLDKGGIAEAQKDGACKPYEKEYIRKDGTRIPVLVGYTLVGEQREESVAFILDLSKRKQAEAALQQSEERFRLVVDNIPDVFSIYDAQRRLQFVNSEGLRVTGKTNAEILGKTDEEIFPEEINSAYLDSLITAHKTGISQTTQATITFPNYGTLVKLIKYVPVFKKSGELHQILAFHNDITKNVKHAEKALSLGYKRLQLLFDTASDLLSSQKPIALLDSVFQNLSEQIGLDCYFNYLADETQQVLHLASYKGVDEEFANQVMMLDFKQGVCGKSATERHLIALEDVQKSTIPETDCIRSLGITAFASYPLIAGGKLFGTLGFGSVTRSRFSQNEIGMMQAVCDQIAIAIERSRLIGSLQLQTEQLREANRMKDEFLAVLSHELRSPLNVILGWAQLLRTRPNLDEAKKFQALETIERNSRAQKQLIEDLLDISRIVRGKLSLNVTSCNLVPIVEAAIDTIRIAAEAKDIEILFSIRDIEWEASQKVVSLNKQTHKQTQPLQSPIFYPKLFVTGDAERLQQVIWNLLANAIKFTNPGGEVEVKLSVEANTENLLIQVCDNGMGIKPEFMPYVFDRFRQEDSSSTRNHGGLGLGLAIVRHLVELHGGSVSVESPGMGKGSKFTVKLPLLYRKEEYSPVSPLSPPLPPSPSPFLSLAGVHVLVVDDEADTRDFLITVLQQSQAQVQAVSSVAEALECISQSKPDVLISDIGMPGEDGYSLIRKIRKLNPEQGGNIPAAALTAYARTEDRMRAIQEGFQLHLPKPVEPGELTAVVASLAGRGMGNS</sequence>
<dbReference type="CDD" id="cd16922">
    <property type="entry name" value="HATPase_EvgS-ArcB-TorS-like"/>
    <property type="match status" value="1"/>
</dbReference>
<evidence type="ECO:0000256" key="7">
    <source>
        <dbReference type="ARBA" id="ARBA00055745"/>
    </source>
</evidence>
<evidence type="ECO:0000256" key="3">
    <source>
        <dbReference type="ARBA" id="ARBA00022553"/>
    </source>
</evidence>
<comment type="catalytic activity">
    <reaction evidence="1">
        <text>ATP + protein L-histidine = ADP + protein N-phospho-L-histidine.</text>
        <dbReference type="EC" id="2.7.13.3"/>
    </reaction>
</comment>
<dbReference type="PROSITE" id="PS50109">
    <property type="entry name" value="HIS_KIN"/>
    <property type="match status" value="1"/>
</dbReference>
<evidence type="ECO:0000259" key="11">
    <source>
        <dbReference type="PROSITE" id="PS50110"/>
    </source>
</evidence>
<comment type="caution">
    <text evidence="14">The sequence shown here is derived from an EMBL/GenBank/DDBJ whole genome shotgun (WGS) entry which is preliminary data.</text>
</comment>
<protein>
    <recommendedName>
        <fullName evidence="2">histidine kinase</fullName>
        <ecNumber evidence="2">2.7.13.3</ecNumber>
    </recommendedName>
</protein>
<dbReference type="SUPFAM" id="SSF47384">
    <property type="entry name" value="Homodimeric domain of signal transducing histidine kinase"/>
    <property type="match status" value="1"/>
</dbReference>
<evidence type="ECO:0000313" key="15">
    <source>
        <dbReference type="Proteomes" id="UP000218238"/>
    </source>
</evidence>